<dbReference type="EMBL" id="QZWG01000017">
    <property type="protein sequence ID" value="RZB55849.1"/>
    <property type="molecule type" value="Genomic_DNA"/>
</dbReference>
<keyword evidence="2" id="KW-1185">Reference proteome</keyword>
<protein>
    <submittedName>
        <fullName evidence="1">Uncharacterized protein</fullName>
    </submittedName>
</protein>
<dbReference type="Proteomes" id="UP000289340">
    <property type="component" value="Chromosome 17"/>
</dbReference>
<organism evidence="1 2">
    <name type="scientific">Glycine soja</name>
    <name type="common">Wild soybean</name>
    <dbReference type="NCBI Taxonomy" id="3848"/>
    <lineage>
        <taxon>Eukaryota</taxon>
        <taxon>Viridiplantae</taxon>
        <taxon>Streptophyta</taxon>
        <taxon>Embryophyta</taxon>
        <taxon>Tracheophyta</taxon>
        <taxon>Spermatophyta</taxon>
        <taxon>Magnoliopsida</taxon>
        <taxon>eudicotyledons</taxon>
        <taxon>Gunneridae</taxon>
        <taxon>Pentapetalae</taxon>
        <taxon>rosids</taxon>
        <taxon>fabids</taxon>
        <taxon>Fabales</taxon>
        <taxon>Fabaceae</taxon>
        <taxon>Papilionoideae</taxon>
        <taxon>50 kb inversion clade</taxon>
        <taxon>NPAAA clade</taxon>
        <taxon>indigoferoid/millettioid clade</taxon>
        <taxon>Phaseoleae</taxon>
        <taxon>Glycine</taxon>
        <taxon>Glycine subgen. Soja</taxon>
    </lineage>
</organism>
<dbReference type="AlphaFoldDB" id="A0A445G3T2"/>
<gene>
    <name evidence="1" type="ORF">D0Y65_045219</name>
</gene>
<sequence>MIFMKDDIEKLVSKLVDKVCAPEEGSCIDATILPLHGCLPLELQDELSSIKNQLLQGYSPMIHIHQDLHYLWRHQDHVLILLRLSSQILMR</sequence>
<comment type="caution">
    <text evidence="1">The sequence shown here is derived from an EMBL/GenBank/DDBJ whole genome shotgun (WGS) entry which is preliminary data.</text>
</comment>
<evidence type="ECO:0000313" key="2">
    <source>
        <dbReference type="Proteomes" id="UP000289340"/>
    </source>
</evidence>
<accession>A0A445G3T2</accession>
<name>A0A445G3T2_GLYSO</name>
<proteinExistence type="predicted"/>
<reference evidence="1 2" key="1">
    <citation type="submission" date="2018-09" db="EMBL/GenBank/DDBJ databases">
        <title>A high-quality reference genome of wild soybean provides a powerful tool to mine soybean genomes.</title>
        <authorList>
            <person name="Xie M."/>
            <person name="Chung C.Y.L."/>
            <person name="Li M.-W."/>
            <person name="Wong F.-L."/>
            <person name="Chan T.-F."/>
            <person name="Lam H.-M."/>
        </authorList>
    </citation>
    <scope>NUCLEOTIDE SEQUENCE [LARGE SCALE GENOMIC DNA]</scope>
    <source>
        <strain evidence="2">cv. W05</strain>
        <tissue evidence="1">Hypocotyl of etiolated seedlings</tissue>
    </source>
</reference>
<evidence type="ECO:0000313" key="1">
    <source>
        <dbReference type="EMBL" id="RZB55849.1"/>
    </source>
</evidence>